<proteinExistence type="predicted"/>
<feature type="transmembrane region" description="Helical" evidence="1">
    <location>
        <begin position="227"/>
        <end position="247"/>
    </location>
</feature>
<keyword evidence="1" id="KW-1133">Transmembrane helix</keyword>
<evidence type="ECO:0000313" key="4">
    <source>
        <dbReference type="WBParaSite" id="HPBE_0001429201-mRNA-1"/>
    </source>
</evidence>
<dbReference type="GO" id="GO:0005509">
    <property type="term" value="F:calcium ion binding"/>
    <property type="evidence" value="ECO:0007669"/>
    <property type="project" value="TreeGrafter"/>
</dbReference>
<dbReference type="GO" id="GO:0001786">
    <property type="term" value="F:phosphatidylserine binding"/>
    <property type="evidence" value="ECO:0007669"/>
    <property type="project" value="TreeGrafter"/>
</dbReference>
<dbReference type="SUPFAM" id="SSF49562">
    <property type="entry name" value="C2 domain (Calcium/lipid-binding domain, CaLB)"/>
    <property type="match status" value="1"/>
</dbReference>
<dbReference type="Pfam" id="PF00168">
    <property type="entry name" value="C2"/>
    <property type="match status" value="1"/>
</dbReference>
<sequence length="285" mass="32759">LVKRKEFLITAKKEWDAKRAMEKRLQHPLAKQPWIRDRLTRSEIISVNYWLESIRSGEYSDGTIVSPQSHFYNTEPLNYQPSHQKTVDFGDVPAFTQKTLNVQPDTTAEVDAEGQGYGEIRLRLEYDFSQNKLSVTILDAHGLPAMDRNGMSDPYVKLCILPERKQKYETKIIRNSLDPVYNETFLFSDDKMGQLSIPLESIDFGTTTDICGSLCKPENDDDVSHNAYLFFLFVGDISVITAIHGHMSAWRNLNSERTRKANRTVPRVGRIFLFICLILNCIGYR</sequence>
<dbReference type="GO" id="GO:0005544">
    <property type="term" value="F:calcium-dependent phospholipid binding"/>
    <property type="evidence" value="ECO:0007669"/>
    <property type="project" value="TreeGrafter"/>
</dbReference>
<dbReference type="GO" id="GO:0070382">
    <property type="term" value="C:exocytic vesicle"/>
    <property type="evidence" value="ECO:0007669"/>
    <property type="project" value="TreeGrafter"/>
</dbReference>
<dbReference type="InterPro" id="IPR035892">
    <property type="entry name" value="C2_domain_sf"/>
</dbReference>
<dbReference type="Gene3D" id="2.60.40.150">
    <property type="entry name" value="C2 domain"/>
    <property type="match status" value="1"/>
</dbReference>
<dbReference type="GO" id="GO:0005886">
    <property type="term" value="C:plasma membrane"/>
    <property type="evidence" value="ECO:0007669"/>
    <property type="project" value="TreeGrafter"/>
</dbReference>
<evidence type="ECO:0000256" key="1">
    <source>
        <dbReference type="SAM" id="Phobius"/>
    </source>
</evidence>
<name>A0A8L8KGK5_HELPZ</name>
<dbReference type="PRINTS" id="PR00360">
    <property type="entry name" value="C2DOMAIN"/>
</dbReference>
<keyword evidence="1" id="KW-0472">Membrane</keyword>
<evidence type="ECO:0000259" key="2">
    <source>
        <dbReference type="PROSITE" id="PS50004"/>
    </source>
</evidence>
<reference evidence="4" key="1">
    <citation type="submission" date="2019-09" db="UniProtKB">
        <authorList>
            <consortium name="WormBaseParasite"/>
        </authorList>
    </citation>
    <scope>IDENTIFICATION</scope>
</reference>
<organism evidence="3 4">
    <name type="scientific">Heligmosomoides polygyrus</name>
    <name type="common">Parasitic roundworm</name>
    <dbReference type="NCBI Taxonomy" id="6339"/>
    <lineage>
        <taxon>Eukaryota</taxon>
        <taxon>Metazoa</taxon>
        <taxon>Ecdysozoa</taxon>
        <taxon>Nematoda</taxon>
        <taxon>Chromadorea</taxon>
        <taxon>Rhabditida</taxon>
        <taxon>Rhabditina</taxon>
        <taxon>Rhabditomorpha</taxon>
        <taxon>Strongyloidea</taxon>
        <taxon>Heligmosomidae</taxon>
        <taxon>Heligmosomoides</taxon>
    </lineage>
</organism>
<dbReference type="GO" id="GO:0030276">
    <property type="term" value="F:clathrin binding"/>
    <property type="evidence" value="ECO:0007669"/>
    <property type="project" value="TreeGrafter"/>
</dbReference>
<dbReference type="PROSITE" id="PS50004">
    <property type="entry name" value="C2"/>
    <property type="match status" value="1"/>
</dbReference>
<dbReference type="AlphaFoldDB" id="A0A8L8KGK5"/>
<dbReference type="Proteomes" id="UP000050761">
    <property type="component" value="Unassembled WGS sequence"/>
</dbReference>
<feature type="transmembrane region" description="Helical" evidence="1">
    <location>
        <begin position="268"/>
        <end position="284"/>
    </location>
</feature>
<dbReference type="InterPro" id="IPR000008">
    <property type="entry name" value="C2_dom"/>
</dbReference>
<dbReference type="WBParaSite" id="HPBE_0001429201-mRNA-1">
    <property type="protein sequence ID" value="HPBE_0001429201-mRNA-1"/>
    <property type="gene ID" value="HPBE_0001429201"/>
</dbReference>
<keyword evidence="3" id="KW-1185">Reference proteome</keyword>
<dbReference type="SMART" id="SM00239">
    <property type="entry name" value="C2"/>
    <property type="match status" value="1"/>
</dbReference>
<protein>
    <submittedName>
        <fullName evidence="4">C2 domain-containing protein</fullName>
    </submittedName>
</protein>
<evidence type="ECO:0000313" key="3">
    <source>
        <dbReference type="Proteomes" id="UP000050761"/>
    </source>
</evidence>
<accession>A0A8L8KGK5</accession>
<dbReference type="GO" id="GO:0017156">
    <property type="term" value="P:calcium-ion regulated exocytosis"/>
    <property type="evidence" value="ECO:0007669"/>
    <property type="project" value="TreeGrafter"/>
</dbReference>
<dbReference type="GO" id="GO:0000149">
    <property type="term" value="F:SNARE binding"/>
    <property type="evidence" value="ECO:0007669"/>
    <property type="project" value="TreeGrafter"/>
</dbReference>
<feature type="domain" description="C2" evidence="2">
    <location>
        <begin position="116"/>
        <end position="231"/>
    </location>
</feature>
<keyword evidence="1" id="KW-0812">Transmembrane</keyword>
<dbReference type="PANTHER" id="PTHR10024">
    <property type="entry name" value="SYNAPTOTAGMIN"/>
    <property type="match status" value="1"/>
</dbReference>